<feature type="transmembrane region" description="Helical" evidence="7">
    <location>
        <begin position="225"/>
        <end position="245"/>
    </location>
</feature>
<keyword evidence="3" id="KW-1003">Cell membrane</keyword>
<dbReference type="AlphaFoldDB" id="A0A645AJH4"/>
<dbReference type="PROSITE" id="PS50928">
    <property type="entry name" value="ABC_TM1"/>
    <property type="match status" value="1"/>
</dbReference>
<keyword evidence="4 7" id="KW-0812">Transmembrane</keyword>
<dbReference type="GO" id="GO:0055085">
    <property type="term" value="P:transmembrane transport"/>
    <property type="evidence" value="ECO:0007669"/>
    <property type="project" value="InterPro"/>
</dbReference>
<feature type="transmembrane region" description="Helical" evidence="7">
    <location>
        <begin position="16"/>
        <end position="37"/>
    </location>
</feature>
<feature type="domain" description="ABC transmembrane type-1" evidence="8">
    <location>
        <begin position="82"/>
        <end position="299"/>
    </location>
</feature>
<evidence type="ECO:0000256" key="1">
    <source>
        <dbReference type="ARBA" id="ARBA00004651"/>
    </source>
</evidence>
<dbReference type="GO" id="GO:0005886">
    <property type="term" value="C:plasma membrane"/>
    <property type="evidence" value="ECO:0007669"/>
    <property type="project" value="UniProtKB-SubCell"/>
</dbReference>
<organism evidence="9">
    <name type="scientific">bioreactor metagenome</name>
    <dbReference type="NCBI Taxonomy" id="1076179"/>
    <lineage>
        <taxon>unclassified sequences</taxon>
        <taxon>metagenomes</taxon>
        <taxon>ecological metagenomes</taxon>
    </lineage>
</organism>
<dbReference type="PANTHER" id="PTHR30193:SF37">
    <property type="entry name" value="INNER MEMBRANE ABC TRANSPORTER PERMEASE PROTEIN YCJO"/>
    <property type="match status" value="1"/>
</dbReference>
<evidence type="ECO:0000256" key="6">
    <source>
        <dbReference type="ARBA" id="ARBA00023136"/>
    </source>
</evidence>
<dbReference type="SUPFAM" id="SSF161098">
    <property type="entry name" value="MetI-like"/>
    <property type="match status" value="1"/>
</dbReference>
<keyword evidence="5 7" id="KW-1133">Transmembrane helix</keyword>
<feature type="transmembrane region" description="Helical" evidence="7">
    <location>
        <begin position="184"/>
        <end position="204"/>
    </location>
</feature>
<dbReference type="InterPro" id="IPR035906">
    <property type="entry name" value="MetI-like_sf"/>
</dbReference>
<protein>
    <submittedName>
        <fullName evidence="9">L-arabinose transport system permease protein AraP</fullName>
    </submittedName>
</protein>
<keyword evidence="2" id="KW-0813">Transport</keyword>
<feature type="transmembrane region" description="Helical" evidence="7">
    <location>
        <begin position="86"/>
        <end position="109"/>
    </location>
</feature>
<evidence type="ECO:0000259" key="8">
    <source>
        <dbReference type="PROSITE" id="PS50928"/>
    </source>
</evidence>
<evidence type="ECO:0000256" key="4">
    <source>
        <dbReference type="ARBA" id="ARBA00022692"/>
    </source>
</evidence>
<dbReference type="InterPro" id="IPR051393">
    <property type="entry name" value="ABC_transporter_permease"/>
</dbReference>
<dbReference type="InterPro" id="IPR000515">
    <property type="entry name" value="MetI-like"/>
</dbReference>
<feature type="transmembrane region" description="Helical" evidence="7">
    <location>
        <begin position="277"/>
        <end position="298"/>
    </location>
</feature>
<evidence type="ECO:0000256" key="2">
    <source>
        <dbReference type="ARBA" id="ARBA00022448"/>
    </source>
</evidence>
<keyword evidence="6 7" id="KW-0472">Membrane</keyword>
<comment type="caution">
    <text evidence="9">The sequence shown here is derived from an EMBL/GenBank/DDBJ whole genome shotgun (WGS) entry which is preliminary data.</text>
</comment>
<evidence type="ECO:0000256" key="5">
    <source>
        <dbReference type="ARBA" id="ARBA00022989"/>
    </source>
</evidence>
<evidence type="ECO:0000256" key="3">
    <source>
        <dbReference type="ARBA" id="ARBA00022475"/>
    </source>
</evidence>
<name>A0A645AJH4_9ZZZZ</name>
<reference evidence="9" key="1">
    <citation type="submission" date="2019-08" db="EMBL/GenBank/DDBJ databases">
        <authorList>
            <person name="Kucharzyk K."/>
            <person name="Murdoch R.W."/>
            <person name="Higgins S."/>
            <person name="Loffler F."/>
        </authorList>
    </citation>
    <scope>NUCLEOTIDE SEQUENCE</scope>
</reference>
<feature type="transmembrane region" description="Helical" evidence="7">
    <location>
        <begin position="121"/>
        <end position="141"/>
    </location>
</feature>
<dbReference type="Pfam" id="PF00528">
    <property type="entry name" value="BPD_transp_1"/>
    <property type="match status" value="1"/>
</dbReference>
<comment type="subcellular location">
    <subcellularLocation>
        <location evidence="1">Cell membrane</location>
        <topology evidence="1">Multi-pass membrane protein</topology>
    </subcellularLocation>
</comment>
<evidence type="ECO:0000256" key="7">
    <source>
        <dbReference type="SAM" id="Phobius"/>
    </source>
</evidence>
<evidence type="ECO:0000313" key="9">
    <source>
        <dbReference type="EMBL" id="MPM53372.1"/>
    </source>
</evidence>
<dbReference type="Gene3D" id="1.10.3720.10">
    <property type="entry name" value="MetI-like"/>
    <property type="match status" value="1"/>
</dbReference>
<gene>
    <name evidence="9" type="primary">araP_15</name>
    <name evidence="9" type="ORF">SDC9_100139</name>
</gene>
<dbReference type="EMBL" id="VSSQ01014304">
    <property type="protein sequence ID" value="MPM53372.1"/>
    <property type="molecule type" value="Genomic_DNA"/>
</dbReference>
<dbReference type="CDD" id="cd06261">
    <property type="entry name" value="TM_PBP2"/>
    <property type="match status" value="1"/>
</dbReference>
<accession>A0A645AJH4</accession>
<proteinExistence type="predicted"/>
<sequence>MGTRKYRGIERKQARWGFIFVLPAMLFFSLFSFYPIINAIYTSFFDKRALSKLPPKFLGLGNYIRLFDPSRAASDLSFLNSLKSTLVFTLGTFIPLLIVSLILAVFISNLSSNKTKKFLQISYYTPAILSSVVAATIWMIIFDPRGLGNQWLNALMNTPGVDRRWLVDPVMEQVSTMVIYFWKYIGYFVILFITGLASIPPTIYEASTIDGATKNQVFWRITLPLLKPTVVLVSVMAMLQCLKTFSTQYMLYSNGAPRAPINVITFNIYVTGIQQQYLGRASAMSVVLFIMMLLLTLLQFKTTKSENVEY</sequence>
<dbReference type="PANTHER" id="PTHR30193">
    <property type="entry name" value="ABC TRANSPORTER PERMEASE PROTEIN"/>
    <property type="match status" value="1"/>
</dbReference>